<evidence type="ECO:0000256" key="7">
    <source>
        <dbReference type="ARBA" id="ARBA00023136"/>
    </source>
</evidence>
<keyword evidence="8 9" id="KW-0407">Ion channel</keyword>
<keyword evidence="6 9" id="KW-0406">Ion transport</keyword>
<feature type="transmembrane region" description="Helical" evidence="9">
    <location>
        <begin position="298"/>
        <end position="317"/>
    </location>
</feature>
<evidence type="ECO:0000313" key="10">
    <source>
        <dbReference type="EMBL" id="CAF0715290.1"/>
    </source>
</evidence>
<sequence length="511" mass="60573">MDVLTLANRVNGAIFGVSSDDDFSDRLNYRYTVGLLVLFSIILTSRQYSSEVIKCWVPAHFTSNYEQYVSQICWITNTYYFDLDQKIPKSEVERSKNEIKYYQWVSFVLLIQALLFYMPRIFWRTISLKAGLNISDLVEAAQHYKSADKFENRKSYMKYLVKNIDQYVDDSRRYESERNKNPLIKYTTTAIPWFGKYLGNYIVILYFVVKGIYILNTCFQIFIISFLLGKSFWYFGYDFLINLITGQGWTVTNSKYFPKVTLCDFNIREVGNPNKSHKYTVQCVLPINLFNQQIFTGIWFWYLLVLFWNVIEMVVWIRRCLPAKSKKWIERRVSLITKSILIKKDRLDHFIDTYLEPDGIFMIRMIANNTSDFVATDLIHQLWCQHAENYDQLFSKDEPHNVDDSLCVFEHKKKTDEPKHHSTNQSHVNEEFNREYLSFGQAYNQINDQETDLPRDLSQIPNILSQISYNRTVSEKNARHVDFHSDTANLLDNNDTTLQHRKRELNNQTKV</sequence>
<organism evidence="10 11">
    <name type="scientific">Brachionus calyciflorus</name>
    <dbReference type="NCBI Taxonomy" id="104777"/>
    <lineage>
        <taxon>Eukaryota</taxon>
        <taxon>Metazoa</taxon>
        <taxon>Spiralia</taxon>
        <taxon>Gnathifera</taxon>
        <taxon>Rotifera</taxon>
        <taxon>Eurotatoria</taxon>
        <taxon>Monogononta</taxon>
        <taxon>Pseudotrocha</taxon>
        <taxon>Ploima</taxon>
        <taxon>Brachionidae</taxon>
        <taxon>Brachionus</taxon>
    </lineage>
</organism>
<gene>
    <name evidence="9" type="primary">inx</name>
    <name evidence="10" type="ORF">OXX778_LOCUS1566</name>
</gene>
<keyword evidence="7 9" id="KW-0472">Membrane</keyword>
<evidence type="ECO:0000313" key="11">
    <source>
        <dbReference type="Proteomes" id="UP000663879"/>
    </source>
</evidence>
<dbReference type="AlphaFoldDB" id="A0A813MA15"/>
<dbReference type="GO" id="GO:0005886">
    <property type="term" value="C:plasma membrane"/>
    <property type="evidence" value="ECO:0007669"/>
    <property type="project" value="UniProtKB-SubCell"/>
</dbReference>
<comment type="function">
    <text evidence="9">Structural component of the gap junctions.</text>
</comment>
<evidence type="ECO:0000256" key="3">
    <source>
        <dbReference type="ARBA" id="ARBA00022475"/>
    </source>
</evidence>
<name>A0A813MA15_9BILA</name>
<keyword evidence="2 9" id="KW-0813">Transport</keyword>
<dbReference type="GO" id="GO:0034220">
    <property type="term" value="P:monoatomic ion transmembrane transport"/>
    <property type="evidence" value="ECO:0007669"/>
    <property type="project" value="UniProtKB-KW"/>
</dbReference>
<evidence type="ECO:0000256" key="1">
    <source>
        <dbReference type="ARBA" id="ARBA00004651"/>
    </source>
</evidence>
<dbReference type="GO" id="GO:0005921">
    <property type="term" value="C:gap junction"/>
    <property type="evidence" value="ECO:0007669"/>
    <property type="project" value="UniProtKB-UniRule"/>
</dbReference>
<accession>A0A813MA15</accession>
<reference evidence="10" key="1">
    <citation type="submission" date="2021-02" db="EMBL/GenBank/DDBJ databases">
        <authorList>
            <person name="Nowell W R."/>
        </authorList>
    </citation>
    <scope>NUCLEOTIDE SEQUENCE</scope>
    <source>
        <strain evidence="10">Ploen Becks lab</strain>
    </source>
</reference>
<dbReference type="Pfam" id="PF00876">
    <property type="entry name" value="Innexin"/>
    <property type="match status" value="1"/>
</dbReference>
<dbReference type="InterPro" id="IPR000990">
    <property type="entry name" value="Innexin"/>
</dbReference>
<dbReference type="Proteomes" id="UP000663879">
    <property type="component" value="Unassembled WGS sequence"/>
</dbReference>
<comment type="subcellular location">
    <subcellularLocation>
        <location evidence="1 9">Cell membrane</location>
        <topology evidence="1 9">Multi-pass membrane protein</topology>
    </subcellularLocation>
</comment>
<evidence type="ECO:0000256" key="9">
    <source>
        <dbReference type="RuleBase" id="RU010713"/>
    </source>
</evidence>
<dbReference type="PRINTS" id="PR01262">
    <property type="entry name" value="INNEXIN"/>
</dbReference>
<protein>
    <recommendedName>
        <fullName evidence="9">Innexin</fullName>
    </recommendedName>
</protein>
<dbReference type="OrthoDB" id="5867527at2759"/>
<proteinExistence type="inferred from homology"/>
<evidence type="ECO:0000256" key="8">
    <source>
        <dbReference type="ARBA" id="ARBA00023303"/>
    </source>
</evidence>
<evidence type="ECO:0000256" key="4">
    <source>
        <dbReference type="ARBA" id="ARBA00022692"/>
    </source>
</evidence>
<keyword evidence="3" id="KW-1003">Cell membrane</keyword>
<comment type="similarity">
    <text evidence="9">Belongs to the pannexin family.</text>
</comment>
<evidence type="ECO:0000256" key="2">
    <source>
        <dbReference type="ARBA" id="ARBA00022448"/>
    </source>
</evidence>
<dbReference type="PANTHER" id="PTHR11893:SF36">
    <property type="entry name" value="INNEXIN-5"/>
    <property type="match status" value="1"/>
</dbReference>
<dbReference type="EMBL" id="CAJNOC010000104">
    <property type="protein sequence ID" value="CAF0715290.1"/>
    <property type="molecule type" value="Genomic_DNA"/>
</dbReference>
<comment type="caution">
    <text evidence="10">The sequence shown here is derived from an EMBL/GenBank/DDBJ whole genome shotgun (WGS) entry which is preliminary data.</text>
</comment>
<feature type="transmembrane region" description="Helical" evidence="9">
    <location>
        <begin position="101"/>
        <end position="119"/>
    </location>
</feature>
<evidence type="ECO:0000256" key="6">
    <source>
        <dbReference type="ARBA" id="ARBA00023065"/>
    </source>
</evidence>
<dbReference type="PANTHER" id="PTHR11893">
    <property type="entry name" value="INNEXIN"/>
    <property type="match status" value="1"/>
</dbReference>
<evidence type="ECO:0000256" key="5">
    <source>
        <dbReference type="ARBA" id="ARBA00022989"/>
    </source>
</evidence>
<keyword evidence="11" id="KW-1185">Reference proteome</keyword>
<keyword evidence="4 9" id="KW-0812">Transmembrane</keyword>
<dbReference type="PROSITE" id="PS51013">
    <property type="entry name" value="PANNEXIN"/>
    <property type="match status" value="1"/>
</dbReference>
<keyword evidence="5 9" id="KW-1133">Transmembrane helix</keyword>
<comment type="caution">
    <text evidence="9">Lacks conserved residue(s) required for the propagation of feature annotation.</text>
</comment>
<feature type="transmembrane region" description="Helical" evidence="9">
    <location>
        <begin position="203"/>
        <end position="228"/>
    </location>
</feature>